<feature type="domain" description="Type II methyltransferase M.TaqI-like" evidence="7">
    <location>
        <begin position="153"/>
        <end position="237"/>
    </location>
</feature>
<dbReference type="RefSeq" id="WP_014686855.1">
    <property type="nucleotide sequence ID" value="NC_017791.1"/>
</dbReference>
<gene>
    <name evidence="8" type="ordered locus">DGo_PB0494</name>
</gene>
<evidence type="ECO:0000256" key="3">
    <source>
        <dbReference type="ARBA" id="ARBA00022603"/>
    </source>
</evidence>
<comment type="similarity">
    <text evidence="1">Belongs to the N(4)/N(6)-methyltransferase family.</text>
</comment>
<evidence type="ECO:0000313" key="8">
    <source>
        <dbReference type="EMBL" id="AFD27763.1"/>
    </source>
</evidence>
<sequence length="479" mass="54852">MSIIPFSSEAYITDGLSPSEFIEKVSQIYLNYRSYSDRSKIGQFFTNLNLAKDIANRVEISSKSKEISIIDLGSGTGMLSGCALEFIINNYEFDVINLDLVEIDNNVLPLLEIVVDFLSLWCASRNVYLNSKIITLDIIGSSPVENLFYPLQIESYDLVISNPPYFKIGGKSRVSSYYKNIINGQANAYTLFMYLGINLMKQGGSAIFITPQSYFNGDSFKKLREHLISNTKIVSLLVSQSRYTQFLEEKVMQKICITSLVKSNEDRKVLFNSINSLAVDLEIDQNNLIKDDIIYTPLIDSENHILNKVMSYGKRLKDFGLGVSTGSIVPHETPQLLSEDADQIPLIWLKHVKDGEIKWPIEGFKRKQYIISSSPNKKIMKKDMYILLRRCAFSETRKHLYCSVFEGFEKYETFSLENHVNYIYFLDKNINLEHKKVILNAVYDYLISDEASVFFKSRCNNTQINVTDIRSLPFPDLKI</sequence>
<dbReference type="Pfam" id="PF07669">
    <property type="entry name" value="Eco57I"/>
    <property type="match status" value="1"/>
</dbReference>
<evidence type="ECO:0000256" key="4">
    <source>
        <dbReference type="ARBA" id="ARBA00022679"/>
    </source>
</evidence>
<dbReference type="InterPro" id="IPR002052">
    <property type="entry name" value="DNA_methylase_N6_adenine_CS"/>
</dbReference>
<protein>
    <recommendedName>
        <fullName evidence="2">site-specific DNA-methyltransferase (adenine-specific)</fullName>
        <ecNumber evidence="2">2.1.1.72</ecNumber>
    </recommendedName>
</protein>
<dbReference type="REBASE" id="45839">
    <property type="entry name" value="M.DgoI0ORF494P"/>
</dbReference>
<dbReference type="GO" id="GO:0003676">
    <property type="term" value="F:nucleic acid binding"/>
    <property type="evidence" value="ECO:0007669"/>
    <property type="project" value="InterPro"/>
</dbReference>
<dbReference type="AlphaFoldDB" id="H8H2L6"/>
<dbReference type="PRINTS" id="PR00507">
    <property type="entry name" value="N12N6MTFRASE"/>
</dbReference>
<dbReference type="InterPro" id="IPR029063">
    <property type="entry name" value="SAM-dependent_MTases_sf"/>
</dbReference>
<keyword evidence="9" id="KW-1185">Reference proteome</keyword>
<organism evidence="8 9">
    <name type="scientific">Deinococcus gobiensis (strain DSM 21396 / JCM 16679 / CGMCC 1.7299 / I-0)</name>
    <dbReference type="NCBI Taxonomy" id="745776"/>
    <lineage>
        <taxon>Bacteria</taxon>
        <taxon>Thermotogati</taxon>
        <taxon>Deinococcota</taxon>
        <taxon>Deinococci</taxon>
        <taxon>Deinococcales</taxon>
        <taxon>Deinococcaceae</taxon>
        <taxon>Deinococcus</taxon>
    </lineage>
</organism>
<dbReference type="OrthoDB" id="9815272at2"/>
<geneLocation type="plasmid" evidence="8 9">
    <name>P2</name>
</geneLocation>
<evidence type="ECO:0000256" key="6">
    <source>
        <dbReference type="ARBA" id="ARBA00047942"/>
    </source>
</evidence>
<dbReference type="SUPFAM" id="SSF53335">
    <property type="entry name" value="S-adenosyl-L-methionine-dependent methyltransferases"/>
    <property type="match status" value="1"/>
</dbReference>
<evidence type="ECO:0000256" key="1">
    <source>
        <dbReference type="ARBA" id="ARBA00006594"/>
    </source>
</evidence>
<keyword evidence="3" id="KW-0489">Methyltransferase</keyword>
<dbReference type="EMBL" id="CP002193">
    <property type="protein sequence ID" value="AFD27763.1"/>
    <property type="molecule type" value="Genomic_DNA"/>
</dbReference>
<dbReference type="EC" id="2.1.1.72" evidence="2"/>
<evidence type="ECO:0000256" key="5">
    <source>
        <dbReference type="ARBA" id="ARBA00022691"/>
    </source>
</evidence>
<keyword evidence="5" id="KW-0949">S-adenosyl-L-methionine</keyword>
<accession>H8H2L6</accession>
<dbReference type="PANTHER" id="PTHR33841">
    <property type="entry name" value="DNA METHYLTRANSFERASE YEEA-RELATED"/>
    <property type="match status" value="1"/>
</dbReference>
<dbReference type="GO" id="GO:0006304">
    <property type="term" value="P:DNA modification"/>
    <property type="evidence" value="ECO:0007669"/>
    <property type="project" value="InterPro"/>
</dbReference>
<keyword evidence="4 8" id="KW-0808">Transferase</keyword>
<dbReference type="InterPro" id="IPR011639">
    <property type="entry name" value="MethylTrfase_TaqI-like_dom"/>
</dbReference>
<dbReference type="GO" id="GO:0009007">
    <property type="term" value="F:site-specific DNA-methyltransferase (adenine-specific) activity"/>
    <property type="evidence" value="ECO:0007669"/>
    <property type="project" value="UniProtKB-EC"/>
</dbReference>
<keyword evidence="8" id="KW-0614">Plasmid</keyword>
<evidence type="ECO:0000313" key="9">
    <source>
        <dbReference type="Proteomes" id="UP000007575"/>
    </source>
</evidence>
<dbReference type="KEGG" id="dgo:DGo_PB0494"/>
<dbReference type="PATRIC" id="fig|745776.4.peg.3779"/>
<dbReference type="HOGENOM" id="CLU_025185_0_0_0"/>
<dbReference type="PANTHER" id="PTHR33841:SF5">
    <property type="entry name" value="DNA METHYLASE (MODIFICATION METHYLASE) (METHYLTRANSFERASE)-RELATED"/>
    <property type="match status" value="1"/>
</dbReference>
<evidence type="ECO:0000259" key="7">
    <source>
        <dbReference type="Pfam" id="PF07669"/>
    </source>
</evidence>
<reference evidence="8 9" key="1">
    <citation type="journal article" date="2012" name="PLoS ONE">
        <title>Genome sequence and transcriptome analysis of the radioresistant bacterium Deinococcus gobiensis: insights into the extreme environmental adaptations.</title>
        <authorList>
            <person name="Yuan M."/>
            <person name="Chen M."/>
            <person name="Zhang W."/>
            <person name="Lu W."/>
            <person name="Wang J."/>
            <person name="Yang M."/>
            <person name="Zhao P."/>
            <person name="Tang R."/>
            <person name="Li X."/>
            <person name="Hao Y."/>
            <person name="Zhou Z."/>
            <person name="Zhan Y."/>
            <person name="Yu H."/>
            <person name="Teng C."/>
            <person name="Yan Y."/>
            <person name="Ping S."/>
            <person name="Wang Y."/>
            <person name="Lin M."/>
        </authorList>
    </citation>
    <scope>NUCLEOTIDE SEQUENCE [LARGE SCALE GENOMIC DNA]</scope>
    <source>
        <strain evidence="9">DSM 21396 / JCM 16679 / CGMCC 1.7299 / I-0</strain>
        <plasmid evidence="8">P2</plasmid>
    </source>
</reference>
<proteinExistence type="inferred from homology"/>
<dbReference type="Gene3D" id="3.40.50.150">
    <property type="entry name" value="Vaccinia Virus protein VP39"/>
    <property type="match status" value="1"/>
</dbReference>
<evidence type="ECO:0000256" key="2">
    <source>
        <dbReference type="ARBA" id="ARBA00011900"/>
    </source>
</evidence>
<dbReference type="GO" id="GO:0032259">
    <property type="term" value="P:methylation"/>
    <property type="evidence" value="ECO:0007669"/>
    <property type="project" value="UniProtKB-KW"/>
</dbReference>
<dbReference type="InterPro" id="IPR050953">
    <property type="entry name" value="N4_N6_ade-DNA_methylase"/>
</dbReference>
<dbReference type="PROSITE" id="PS00092">
    <property type="entry name" value="N6_MTASE"/>
    <property type="match status" value="1"/>
</dbReference>
<dbReference type="Proteomes" id="UP000007575">
    <property type="component" value="Plasmid P2"/>
</dbReference>
<comment type="catalytic activity">
    <reaction evidence="6">
        <text>a 2'-deoxyadenosine in DNA + S-adenosyl-L-methionine = an N(6)-methyl-2'-deoxyadenosine in DNA + S-adenosyl-L-homocysteine + H(+)</text>
        <dbReference type="Rhea" id="RHEA:15197"/>
        <dbReference type="Rhea" id="RHEA-COMP:12418"/>
        <dbReference type="Rhea" id="RHEA-COMP:12419"/>
        <dbReference type="ChEBI" id="CHEBI:15378"/>
        <dbReference type="ChEBI" id="CHEBI:57856"/>
        <dbReference type="ChEBI" id="CHEBI:59789"/>
        <dbReference type="ChEBI" id="CHEBI:90615"/>
        <dbReference type="ChEBI" id="CHEBI:90616"/>
        <dbReference type="EC" id="2.1.1.72"/>
    </reaction>
</comment>
<name>H8H2L6_DEIGI</name>